<keyword evidence="2" id="KW-0732">Signal</keyword>
<proteinExistence type="predicted"/>
<feature type="chain" id="PRO_5044158272" description="ESPR domain-containing protein" evidence="2">
    <location>
        <begin position="35"/>
        <end position="117"/>
    </location>
</feature>
<organism evidence="3 5">
    <name type="scientific">Candidatus Phosphoribacter hodrii</name>
    <dbReference type="NCBI Taxonomy" id="2953743"/>
    <lineage>
        <taxon>Bacteria</taxon>
        <taxon>Bacillati</taxon>
        <taxon>Actinomycetota</taxon>
        <taxon>Actinomycetes</taxon>
        <taxon>Micrococcales</taxon>
        <taxon>Dermatophilaceae</taxon>
        <taxon>Candidatus Phosphoribacter</taxon>
    </lineage>
</organism>
<comment type="caution">
    <text evidence="3">The sequence shown here is derived from an EMBL/GenBank/DDBJ whole genome shotgun (WGS) entry which is preliminary data.</text>
</comment>
<evidence type="ECO:0000256" key="2">
    <source>
        <dbReference type="SAM" id="SignalP"/>
    </source>
</evidence>
<evidence type="ECO:0000313" key="3">
    <source>
        <dbReference type="EMBL" id="MBK6300381.1"/>
    </source>
</evidence>
<evidence type="ECO:0008006" key="6">
    <source>
        <dbReference type="Google" id="ProtNLM"/>
    </source>
</evidence>
<dbReference type="Proteomes" id="UP000718281">
    <property type="component" value="Unassembled WGS sequence"/>
</dbReference>
<sequence>MSKIAFPTTPARRWATAAAAAAVVGAGAVGIHLADAGAATIAATTSTVPDGTRIQQLPANGDAGGAAAGQVNGAPPPNGQAGTKPGARGAQTGSGGFQQAQAPGRGSGGGQAMTQGS</sequence>
<accession>A0A935CEU1</accession>
<name>A0A935CEU1_9MICO</name>
<dbReference type="AlphaFoldDB" id="A0A935CEU1"/>
<feature type="signal peptide" evidence="2">
    <location>
        <begin position="1"/>
        <end position="34"/>
    </location>
</feature>
<evidence type="ECO:0000313" key="4">
    <source>
        <dbReference type="EMBL" id="MBL0004926.1"/>
    </source>
</evidence>
<evidence type="ECO:0000256" key="1">
    <source>
        <dbReference type="SAM" id="MobiDB-lite"/>
    </source>
</evidence>
<dbReference type="EMBL" id="JADIXZ010000003">
    <property type="protein sequence ID" value="MBK6300381.1"/>
    <property type="molecule type" value="Genomic_DNA"/>
</dbReference>
<dbReference type="EMBL" id="JADKGK010000022">
    <property type="protein sequence ID" value="MBL0004926.1"/>
    <property type="molecule type" value="Genomic_DNA"/>
</dbReference>
<gene>
    <name evidence="3" type="ORF">IPF40_04750</name>
    <name evidence="4" type="ORF">IPP00_13370</name>
</gene>
<dbReference type="Proteomes" id="UP000886632">
    <property type="component" value="Unassembled WGS sequence"/>
</dbReference>
<reference evidence="3 5" key="1">
    <citation type="submission" date="2020-10" db="EMBL/GenBank/DDBJ databases">
        <title>Connecting structure to function with the recovery of over 1000 high-quality activated sludge metagenome-assembled genomes encoding full-length rRNA genes using long-read sequencing.</title>
        <authorList>
            <person name="Singleton C.M."/>
            <person name="Petriglieri F."/>
            <person name="Kristensen J.M."/>
            <person name="Kirkegaard R.H."/>
            <person name="Michaelsen T.Y."/>
            <person name="Andersen M.H."/>
            <person name="Karst S.M."/>
            <person name="Dueholm M.S."/>
            <person name="Nielsen P.H."/>
            <person name="Albertsen M."/>
        </authorList>
    </citation>
    <scope>NUCLEOTIDE SEQUENCE [LARGE SCALE GENOMIC DNA]</scope>
    <source>
        <strain evidence="3">AalE_18-Q3-R2-46_BAT3C.188</strain>
        <strain evidence="4">Ribe_18-Q3-R11-54_MAXAC.001</strain>
    </source>
</reference>
<evidence type="ECO:0000313" key="5">
    <source>
        <dbReference type="Proteomes" id="UP000718281"/>
    </source>
</evidence>
<feature type="region of interest" description="Disordered" evidence="1">
    <location>
        <begin position="44"/>
        <end position="117"/>
    </location>
</feature>
<protein>
    <recommendedName>
        <fullName evidence="6">ESPR domain-containing protein</fullName>
    </recommendedName>
</protein>